<keyword evidence="2" id="KW-1185">Reference proteome</keyword>
<evidence type="ECO:0000313" key="2">
    <source>
        <dbReference type="Proteomes" id="UP001059844"/>
    </source>
</evidence>
<name>A0ABY5IPS4_9FLAO</name>
<dbReference type="PROSITE" id="PS51257">
    <property type="entry name" value="PROKAR_LIPOPROTEIN"/>
    <property type="match status" value="1"/>
</dbReference>
<evidence type="ECO:0008006" key="3">
    <source>
        <dbReference type="Google" id="ProtNLM"/>
    </source>
</evidence>
<dbReference type="RefSeq" id="WP_256550528.1">
    <property type="nucleotide sequence ID" value="NZ_CP101751.1"/>
</dbReference>
<dbReference type="Proteomes" id="UP001059844">
    <property type="component" value="Chromosome"/>
</dbReference>
<dbReference type="EMBL" id="CP101751">
    <property type="protein sequence ID" value="UUC44843.1"/>
    <property type="molecule type" value="Genomic_DNA"/>
</dbReference>
<reference evidence="1" key="1">
    <citation type="submission" date="2022-07" db="EMBL/GenBank/DDBJ databases">
        <title>Isolation, identification, and degradation of a PFOSA degrading strain from sewage treatment plant.</title>
        <authorList>
            <person name="Zhang L."/>
            <person name="Huo Y."/>
        </authorList>
    </citation>
    <scope>NUCLEOTIDE SEQUENCE</scope>
    <source>
        <strain evidence="1">C1</strain>
    </source>
</reference>
<proteinExistence type="predicted"/>
<protein>
    <recommendedName>
        <fullName evidence="3">Lipocalin-like domain-containing protein</fullName>
    </recommendedName>
</protein>
<gene>
    <name evidence="1" type="ORF">NOX80_14555</name>
</gene>
<organism evidence="1 2">
    <name type="scientific">Flavobacterium cerinum</name>
    <dbReference type="NCBI Taxonomy" id="2502784"/>
    <lineage>
        <taxon>Bacteria</taxon>
        <taxon>Pseudomonadati</taxon>
        <taxon>Bacteroidota</taxon>
        <taxon>Flavobacteriia</taxon>
        <taxon>Flavobacteriales</taxon>
        <taxon>Flavobacteriaceae</taxon>
        <taxon>Flavobacterium</taxon>
    </lineage>
</organism>
<accession>A0ABY5IPS4</accession>
<sequence>MKNFFLHFSLMLFLTTACHSDNNSLEASDPILKSKSSPEKITFLNQMEINRWVCTSPGENPTATVLLNHFFERNSIYRDKGIYSKYGGNVIFTFIGKIGGEGRSDSMILNISIVMNSTLTLSLQTRNEITGVDKFQTLEFKTS</sequence>
<evidence type="ECO:0000313" key="1">
    <source>
        <dbReference type="EMBL" id="UUC44843.1"/>
    </source>
</evidence>